<organism evidence="6 7">
    <name type="scientific">Pontibacillus chungwhensis</name>
    <dbReference type="NCBI Taxonomy" id="265426"/>
    <lineage>
        <taxon>Bacteria</taxon>
        <taxon>Bacillati</taxon>
        <taxon>Bacillota</taxon>
        <taxon>Bacilli</taxon>
        <taxon>Bacillales</taxon>
        <taxon>Bacillaceae</taxon>
        <taxon>Pontibacillus</taxon>
    </lineage>
</organism>
<feature type="domain" description="Thymidylate synthase/dCMP hydroxymethylase" evidence="5">
    <location>
        <begin position="44"/>
        <end position="230"/>
    </location>
</feature>
<accession>A0ABY8UYQ9</accession>
<dbReference type="InterPro" id="IPR000398">
    <property type="entry name" value="Thymidylate_synthase"/>
</dbReference>
<evidence type="ECO:0000313" key="6">
    <source>
        <dbReference type="EMBL" id="WIF98408.1"/>
    </source>
</evidence>
<keyword evidence="7" id="KW-1185">Reference proteome</keyword>
<evidence type="ECO:0000256" key="1">
    <source>
        <dbReference type="ARBA" id="ARBA00011947"/>
    </source>
</evidence>
<reference evidence="6 7" key="1">
    <citation type="submission" date="2023-05" db="EMBL/GenBank/DDBJ databases">
        <title>Comparative genomics reveals the evidence of polycyclic aromatic hydrocarbons degradation in moderately halophilic genus Pontibacillus.</title>
        <authorList>
            <person name="Yang H."/>
            <person name="Qian Z."/>
        </authorList>
    </citation>
    <scope>NUCLEOTIDE SEQUENCE [LARGE SCALE GENOMIC DNA]</scope>
    <source>
        <strain evidence="7">HN14</strain>
    </source>
</reference>
<dbReference type="InterPro" id="IPR023451">
    <property type="entry name" value="Thymidate_synth/dCMP_Mease_dom"/>
</dbReference>
<dbReference type="SUPFAM" id="SSF55831">
    <property type="entry name" value="Thymidylate synthase/dCMP hydroxymethylase"/>
    <property type="match status" value="1"/>
</dbReference>
<evidence type="ECO:0000256" key="4">
    <source>
        <dbReference type="ARBA" id="ARBA00022727"/>
    </source>
</evidence>
<keyword evidence="2 6" id="KW-0489">Methyltransferase</keyword>
<proteinExistence type="predicted"/>
<dbReference type="InterPro" id="IPR045097">
    <property type="entry name" value="Thymidate_synth/dCMP_Mease"/>
</dbReference>
<name>A0ABY8UYQ9_9BACI</name>
<dbReference type="Gene3D" id="3.30.572.10">
    <property type="entry name" value="Thymidylate synthase/dCMP hydroxymethylase domain"/>
    <property type="match status" value="1"/>
</dbReference>
<dbReference type="InterPro" id="IPR036926">
    <property type="entry name" value="Thymidate_synth/dCMP_Mease_sf"/>
</dbReference>
<keyword evidence="3 6" id="KW-0808">Transferase</keyword>
<sequence length="446" mass="52272">MNVFKGDNFSVIYYEMLKYGFHSLNSYKESRVGEVKDLGPVYFEIKSDKFRFPYLNKRAINPFFALAEFSWLITGSNQVKPLQFFIKGYDKYSDDGETLNGAYGHRLRYKFDVDQLEKAIEGLRNKPESRRIVLTMWSVEDLLADSNDLPCNISIMLKVRNEKLDITIINRSNDLFLGVPYNVYVFYLLQIYISEKIGCGLGVQRHFTDSLHIYRRDMDRIGEIIQSNSKRSIIATSEQFPLFDSASYVEVDHKKIIDQDYDGISNEDIINFFKSYIEYKKTSDFDRAIELLPKNQLGYVAYLWYREKRDYDVSNSFFDEVRQGIGYMKNDFEKIYTIKYESEDSIKEFILNISKEHHHLYECFLEIINTKSDFYSIKEENIDKGRLVQAVFLSIVMSSVASTIAPDINRLFSVRIENVAKSLGLEVKDIIHFTQFETKFTTLINS</sequence>
<evidence type="ECO:0000256" key="2">
    <source>
        <dbReference type="ARBA" id="ARBA00022603"/>
    </source>
</evidence>
<dbReference type="PRINTS" id="PR00108">
    <property type="entry name" value="THYMDSNTHASE"/>
</dbReference>
<dbReference type="EC" id="2.1.1.45" evidence="1"/>
<dbReference type="EMBL" id="CP126446">
    <property type="protein sequence ID" value="WIF98408.1"/>
    <property type="molecule type" value="Genomic_DNA"/>
</dbReference>
<evidence type="ECO:0000313" key="7">
    <source>
        <dbReference type="Proteomes" id="UP001236652"/>
    </source>
</evidence>
<dbReference type="CDD" id="cd00351">
    <property type="entry name" value="TS_Pyrimidine_HMase"/>
    <property type="match status" value="1"/>
</dbReference>
<dbReference type="RefSeq" id="WP_231419749.1">
    <property type="nucleotide sequence ID" value="NZ_CP126446.1"/>
</dbReference>
<dbReference type="PANTHER" id="PTHR11548:SF1">
    <property type="entry name" value="THYMIDYLATE SYNTHASE 1"/>
    <property type="match status" value="1"/>
</dbReference>
<dbReference type="PANTHER" id="PTHR11548">
    <property type="entry name" value="THYMIDYLATE SYNTHASE 1"/>
    <property type="match status" value="1"/>
</dbReference>
<evidence type="ECO:0000256" key="3">
    <source>
        <dbReference type="ARBA" id="ARBA00022679"/>
    </source>
</evidence>
<keyword evidence="4" id="KW-0545">Nucleotide biosynthesis</keyword>
<gene>
    <name evidence="6" type="ORF">QNI29_01685</name>
</gene>
<dbReference type="GO" id="GO:0032259">
    <property type="term" value="P:methylation"/>
    <property type="evidence" value="ECO:0007669"/>
    <property type="project" value="UniProtKB-KW"/>
</dbReference>
<dbReference type="GO" id="GO:0004799">
    <property type="term" value="F:thymidylate synthase activity"/>
    <property type="evidence" value="ECO:0007669"/>
    <property type="project" value="UniProtKB-EC"/>
</dbReference>
<dbReference type="Proteomes" id="UP001236652">
    <property type="component" value="Chromosome"/>
</dbReference>
<dbReference type="Pfam" id="PF00303">
    <property type="entry name" value="Thymidylat_synt"/>
    <property type="match status" value="1"/>
</dbReference>
<protein>
    <recommendedName>
        <fullName evidence="1">thymidylate synthase</fullName>
        <ecNumber evidence="1">2.1.1.45</ecNumber>
    </recommendedName>
</protein>
<evidence type="ECO:0000259" key="5">
    <source>
        <dbReference type="Pfam" id="PF00303"/>
    </source>
</evidence>